<accession>A0ACC7NX74</accession>
<proteinExistence type="predicted"/>
<reference evidence="1" key="1">
    <citation type="submission" date="2024-12" db="EMBL/GenBank/DDBJ databases">
        <authorList>
            <person name="Wu N."/>
        </authorList>
    </citation>
    <scope>NUCLEOTIDE SEQUENCE</scope>
    <source>
        <strain evidence="1">P15</strain>
    </source>
</reference>
<sequence>MSKFQSQLSLYVGAMRHILAYASEVRVYQSFDENYVSFVYPCMEDDEARYAAITEDNIVAFPAEYGGQQYKIRSVAEIRQGRRIYKAVEAHHVAISLNQYYFDGYIDFQAAVPMADMLGLLSADTPYDFAIAGTFAAKDVFNWGEDRKRNLLDQLAELYGAEISFNNYTITLSPQIGGNYGARVIYRHNMQGIQRKSHNMERITRLYGYGKNGLTVEGLPGHSEKYIDSSLYDPDNPFEASVTFAEIEEKAQLLAEMQKHLAKYEAPSVTYTVDFVEMEKIDPEFDAYKIRGIGDIVTVTDSELGYAFTARAVEWTHYPFEPKRGSVSLANFRELSKDDYIHEARTGVKKAMRYTSINAVLKGQRYDDSVSFVDGRGIGVSNPAGQELVRLGQTSPGVYGLAMFNTSGVKTLWQDAATGNAYFGGVVTGAQINGSTINGGNINVNTDLYVGRNIYMEASDNLNSKRLYFGPSGIGVNIQGDVFTYSLYLNAGNKIYLNGVDVLARTSSLQSDMMLVWSNINALWTAINSSRGV</sequence>
<evidence type="ECO:0000313" key="1">
    <source>
        <dbReference type="EMBL" id="MFM9327959.1"/>
    </source>
</evidence>
<evidence type="ECO:0000313" key="2">
    <source>
        <dbReference type="Proteomes" id="UP001631969"/>
    </source>
</evidence>
<keyword evidence="2" id="KW-1185">Reference proteome</keyword>
<comment type="caution">
    <text evidence="1">The sequence shown here is derived from an EMBL/GenBank/DDBJ whole genome shotgun (WGS) entry which is preliminary data.</text>
</comment>
<gene>
    <name evidence="1" type="ORF">ACI1P1_06525</name>
</gene>
<dbReference type="Proteomes" id="UP001631969">
    <property type="component" value="Unassembled WGS sequence"/>
</dbReference>
<organism evidence="1 2">
    <name type="scientific">Paenibacillus mesotrionivorans</name>
    <dbReference type="NCBI Taxonomy" id="3160968"/>
    <lineage>
        <taxon>Bacteria</taxon>
        <taxon>Bacillati</taxon>
        <taxon>Bacillota</taxon>
        <taxon>Bacilli</taxon>
        <taxon>Bacillales</taxon>
        <taxon>Paenibacillaceae</taxon>
        <taxon>Paenibacillus</taxon>
    </lineage>
</organism>
<name>A0ACC7NX74_9BACL</name>
<protein>
    <submittedName>
        <fullName evidence="1">Phage tail spike protein</fullName>
    </submittedName>
</protein>
<dbReference type="EMBL" id="JBJURJ010000003">
    <property type="protein sequence ID" value="MFM9327959.1"/>
    <property type="molecule type" value="Genomic_DNA"/>
</dbReference>